<dbReference type="GO" id="GO:0004568">
    <property type="term" value="F:chitinase activity"/>
    <property type="evidence" value="ECO:0007669"/>
    <property type="project" value="TreeGrafter"/>
</dbReference>
<evidence type="ECO:0000256" key="1">
    <source>
        <dbReference type="SAM" id="SignalP"/>
    </source>
</evidence>
<dbReference type="PANTHER" id="PTHR11177">
    <property type="entry name" value="CHITINASE"/>
    <property type="match status" value="1"/>
</dbReference>
<protein>
    <submittedName>
        <fullName evidence="3">Chitinase-3-like protein 1</fullName>
    </submittedName>
</protein>
<name>A0AAE1LNL2_9NEOP</name>
<dbReference type="PANTHER" id="PTHR11177:SF144">
    <property type="entry name" value="CHITINASE 5"/>
    <property type="match status" value="1"/>
</dbReference>
<dbReference type="GO" id="GO:0005975">
    <property type="term" value="P:carbohydrate metabolic process"/>
    <property type="evidence" value="ECO:0007669"/>
    <property type="project" value="InterPro"/>
</dbReference>
<dbReference type="GO" id="GO:0008061">
    <property type="term" value="F:chitin binding"/>
    <property type="evidence" value="ECO:0007669"/>
    <property type="project" value="InterPro"/>
</dbReference>
<dbReference type="SUPFAM" id="SSF51445">
    <property type="entry name" value="(Trans)glycosidases"/>
    <property type="match status" value="1"/>
</dbReference>
<reference evidence="3" key="1">
    <citation type="submission" date="2021-07" db="EMBL/GenBank/DDBJ databases">
        <authorList>
            <person name="Catto M.A."/>
            <person name="Jacobson A."/>
            <person name="Kennedy G."/>
            <person name="Labadie P."/>
            <person name="Hunt B.G."/>
            <person name="Srinivasan R."/>
        </authorList>
    </citation>
    <scope>NUCLEOTIDE SEQUENCE</scope>
    <source>
        <strain evidence="3">PL_HMW_Pooled</strain>
        <tissue evidence="3">Head</tissue>
    </source>
</reference>
<dbReference type="InterPro" id="IPR017853">
    <property type="entry name" value="GH"/>
</dbReference>
<dbReference type="AlphaFoldDB" id="A0AAE1LNL2"/>
<feature type="domain" description="GH18" evidence="2">
    <location>
        <begin position="33"/>
        <end position="425"/>
    </location>
</feature>
<dbReference type="SUPFAM" id="SSF54556">
    <property type="entry name" value="Chitinase insertion domain"/>
    <property type="match status" value="1"/>
</dbReference>
<dbReference type="InterPro" id="IPR050314">
    <property type="entry name" value="Glycosyl_Hydrlase_18"/>
</dbReference>
<dbReference type="InterPro" id="IPR029070">
    <property type="entry name" value="Chitinase_insertion_sf"/>
</dbReference>
<feature type="signal peptide" evidence="1">
    <location>
        <begin position="1"/>
        <end position="24"/>
    </location>
</feature>
<evidence type="ECO:0000259" key="2">
    <source>
        <dbReference type="PROSITE" id="PS51910"/>
    </source>
</evidence>
<reference evidence="3" key="2">
    <citation type="journal article" date="2023" name="BMC Genomics">
        <title>Pest status, molecular evolution, and epigenetic factors derived from the genome assembly of Frankliniella fusca, a thysanopteran phytovirus vector.</title>
        <authorList>
            <person name="Catto M.A."/>
            <person name="Labadie P.E."/>
            <person name="Jacobson A.L."/>
            <person name="Kennedy G.G."/>
            <person name="Srinivasan R."/>
            <person name="Hunt B.G."/>
        </authorList>
    </citation>
    <scope>NUCLEOTIDE SEQUENCE</scope>
    <source>
        <strain evidence="3">PL_HMW_Pooled</strain>
    </source>
</reference>
<dbReference type="Proteomes" id="UP001219518">
    <property type="component" value="Unassembled WGS sequence"/>
</dbReference>
<organism evidence="3 4">
    <name type="scientific">Frankliniella fusca</name>
    <dbReference type="NCBI Taxonomy" id="407009"/>
    <lineage>
        <taxon>Eukaryota</taxon>
        <taxon>Metazoa</taxon>
        <taxon>Ecdysozoa</taxon>
        <taxon>Arthropoda</taxon>
        <taxon>Hexapoda</taxon>
        <taxon>Insecta</taxon>
        <taxon>Pterygota</taxon>
        <taxon>Neoptera</taxon>
        <taxon>Paraneoptera</taxon>
        <taxon>Thysanoptera</taxon>
        <taxon>Terebrantia</taxon>
        <taxon>Thripoidea</taxon>
        <taxon>Thripidae</taxon>
        <taxon>Frankliniella</taxon>
    </lineage>
</organism>
<dbReference type="Gene3D" id="3.10.50.10">
    <property type="match status" value="1"/>
</dbReference>
<keyword evidence="1" id="KW-0732">Signal</keyword>
<dbReference type="EMBL" id="JAHWGI010001270">
    <property type="protein sequence ID" value="KAK3926916.1"/>
    <property type="molecule type" value="Genomic_DNA"/>
</dbReference>
<dbReference type="Pfam" id="PF00704">
    <property type="entry name" value="Glyco_hydro_18"/>
    <property type="match status" value="1"/>
</dbReference>
<dbReference type="Gene3D" id="3.20.20.80">
    <property type="entry name" value="Glycosidases"/>
    <property type="match status" value="1"/>
</dbReference>
<proteinExistence type="predicted"/>
<dbReference type="InterPro" id="IPR011583">
    <property type="entry name" value="Chitinase_II/V-like_cat"/>
</dbReference>
<dbReference type="SMART" id="SM00636">
    <property type="entry name" value="Glyco_18"/>
    <property type="match status" value="1"/>
</dbReference>
<gene>
    <name evidence="3" type="ORF">KUF71_015252</name>
</gene>
<dbReference type="PROSITE" id="PS51910">
    <property type="entry name" value="GH18_2"/>
    <property type="match status" value="1"/>
</dbReference>
<sequence>MRAFTLLALLAVLGTVVLVDLAEAQRARGLDRRTLLCYAAAWHAKYKPRDVNSDLCSMIMVAFGRLVVSQTGALEEAYPMSDDDNKVSVGGVVHELQRRNSSTAVGLTIGGWAEGSERFSVVSADPQKRKVFVNSVVKAVKRWNLKGVELAWVAPGTRGGQKTDGANYVQLVAVSKRRGGLRPSRRVGRAPITALLHPVTQDVSRALVPLGVYVGVALPVTNGDDFFAAFHLADLAEHVDWFLLQGYDLHGHWDPFTDVNSPLYSAAPNDNQTLSWRLGEFLRRAPRPELFVLSMPAFGRTWTLADSPVPGALGARSELGVMFGDGMLAYNEICTYLNADEDDERKLITSRDPVSKTPYAVSNRPTRRGFVSYDDPQSIREKVDFALASGLPGVALFTIDNDDYLGTCGAKYPLLKAAREALDRD</sequence>
<evidence type="ECO:0000313" key="3">
    <source>
        <dbReference type="EMBL" id="KAK3926916.1"/>
    </source>
</evidence>
<dbReference type="InterPro" id="IPR001223">
    <property type="entry name" value="Glyco_hydro18_cat"/>
</dbReference>
<feature type="chain" id="PRO_5042208184" evidence="1">
    <location>
        <begin position="25"/>
        <end position="425"/>
    </location>
</feature>
<dbReference type="GO" id="GO:0006032">
    <property type="term" value="P:chitin catabolic process"/>
    <property type="evidence" value="ECO:0007669"/>
    <property type="project" value="TreeGrafter"/>
</dbReference>
<dbReference type="GO" id="GO:0005576">
    <property type="term" value="C:extracellular region"/>
    <property type="evidence" value="ECO:0007669"/>
    <property type="project" value="TreeGrafter"/>
</dbReference>
<accession>A0AAE1LNL2</accession>
<keyword evidence="4" id="KW-1185">Reference proteome</keyword>
<comment type="caution">
    <text evidence="3">The sequence shown here is derived from an EMBL/GenBank/DDBJ whole genome shotgun (WGS) entry which is preliminary data.</text>
</comment>
<evidence type="ECO:0000313" key="4">
    <source>
        <dbReference type="Proteomes" id="UP001219518"/>
    </source>
</evidence>